<protein>
    <recommendedName>
        <fullName evidence="3">Beta-mannosidase-like galactose-binding domain-containing protein</fullName>
    </recommendedName>
</protein>
<dbReference type="InterPro" id="IPR008979">
    <property type="entry name" value="Galactose-bd-like_sf"/>
</dbReference>
<gene>
    <name evidence="4" type="ORF">EZS27_025454</name>
</gene>
<evidence type="ECO:0000313" key="4">
    <source>
        <dbReference type="EMBL" id="KAA6325316.1"/>
    </source>
</evidence>
<accession>A0A5J4QU05</accession>
<proteinExistence type="predicted"/>
<feature type="domain" description="Beta-mannosidase-like galactose-binding" evidence="3">
    <location>
        <begin position="128"/>
        <end position="210"/>
    </location>
</feature>
<dbReference type="AlphaFoldDB" id="A0A5J4QU05"/>
<dbReference type="EMBL" id="SNRY01002388">
    <property type="protein sequence ID" value="KAA6325316.1"/>
    <property type="molecule type" value="Genomic_DNA"/>
</dbReference>
<reference evidence="4" key="1">
    <citation type="submission" date="2019-03" db="EMBL/GenBank/DDBJ databases">
        <title>Single cell metagenomics reveals metabolic interactions within the superorganism composed of flagellate Streblomastix strix and complex community of Bacteroidetes bacteria on its surface.</title>
        <authorList>
            <person name="Treitli S.C."/>
            <person name="Kolisko M."/>
            <person name="Husnik F."/>
            <person name="Keeling P."/>
            <person name="Hampl V."/>
        </authorList>
    </citation>
    <scope>NUCLEOTIDE SEQUENCE</scope>
    <source>
        <strain evidence="4">STM</strain>
    </source>
</reference>
<dbReference type="SUPFAM" id="SSF49785">
    <property type="entry name" value="Galactose-binding domain-like"/>
    <property type="match status" value="1"/>
</dbReference>
<evidence type="ECO:0000259" key="3">
    <source>
        <dbReference type="Pfam" id="PF22666"/>
    </source>
</evidence>
<comment type="caution">
    <text evidence="4">The sequence shown here is derived from an EMBL/GenBank/DDBJ whole genome shotgun (WGS) entry which is preliminary data.</text>
</comment>
<evidence type="ECO:0000256" key="1">
    <source>
        <dbReference type="ARBA" id="ARBA00022729"/>
    </source>
</evidence>
<dbReference type="PANTHER" id="PTHR43817">
    <property type="entry name" value="GLYCOSYL HYDROLASE"/>
    <property type="match status" value="1"/>
</dbReference>
<dbReference type="Pfam" id="PF22666">
    <property type="entry name" value="Glyco_hydro_2_N2"/>
    <property type="match status" value="1"/>
</dbReference>
<keyword evidence="2" id="KW-0378">Hydrolase</keyword>
<dbReference type="NCBIfam" id="NF045579">
    <property type="entry name" value="rhamnoside_JR"/>
    <property type="match status" value="1"/>
</dbReference>
<dbReference type="InterPro" id="IPR054593">
    <property type="entry name" value="Beta-mannosidase-like_N2"/>
</dbReference>
<dbReference type="GO" id="GO:0004553">
    <property type="term" value="F:hydrolase activity, hydrolyzing O-glycosyl compounds"/>
    <property type="evidence" value="ECO:0007669"/>
    <property type="project" value="UniProtKB-ARBA"/>
</dbReference>
<sequence length="241" mass="27180">MSNQSKQPITIHAGFRVKGLQPELWDALTGVIRPLPAFEQTGETTFVPLQLEANGSAFIVFREKGNPAAKELTVNFPEPEIITTVDTPWKVRFESDSIKRGPSEPVIFKELKNWAQSDDERIRYFSGTAVYTTKVTLDAIPKDKQLYLDLGYVSVMAKIKINGKYAGGVWTFPYKVAVNNLLRQGENTLEIEVVNNWKNRLIGDQKLPEKDRKVQSNYNRWKADSPLQDSGLTGPVRIIGN</sequence>
<organism evidence="4">
    <name type="scientific">termite gut metagenome</name>
    <dbReference type="NCBI Taxonomy" id="433724"/>
    <lineage>
        <taxon>unclassified sequences</taxon>
        <taxon>metagenomes</taxon>
        <taxon>organismal metagenomes</taxon>
    </lineage>
</organism>
<evidence type="ECO:0000256" key="2">
    <source>
        <dbReference type="ARBA" id="ARBA00022801"/>
    </source>
</evidence>
<dbReference type="PANTHER" id="PTHR43817:SF1">
    <property type="entry name" value="HYDROLASE, FAMILY 43, PUTATIVE (AFU_ORTHOLOGUE AFUA_3G01660)-RELATED"/>
    <property type="match status" value="1"/>
</dbReference>
<name>A0A5J4QU05_9ZZZZ</name>
<dbReference type="Gene3D" id="2.60.120.260">
    <property type="entry name" value="Galactose-binding domain-like"/>
    <property type="match status" value="1"/>
</dbReference>
<keyword evidence="1" id="KW-0732">Signal</keyword>